<dbReference type="PANTHER" id="PTHR45138:SF24">
    <property type="entry name" value="DIGUANYLATE CYCLASE DGCC-RELATED"/>
    <property type="match status" value="1"/>
</dbReference>
<evidence type="ECO:0000256" key="1">
    <source>
        <dbReference type="ARBA" id="ARBA00012528"/>
    </source>
</evidence>
<dbReference type="SMART" id="SM00267">
    <property type="entry name" value="GGDEF"/>
    <property type="match status" value="1"/>
</dbReference>
<dbReference type="PROSITE" id="PS50887">
    <property type="entry name" value="GGDEF"/>
    <property type="match status" value="1"/>
</dbReference>
<dbReference type="Proteomes" id="UP000663555">
    <property type="component" value="Chromosome"/>
</dbReference>
<dbReference type="RefSeq" id="WP_206644942.1">
    <property type="nucleotide sequence ID" value="NZ_CP071247.1"/>
</dbReference>
<gene>
    <name evidence="4" type="ORF">LPB19_04635</name>
</gene>
<feature type="transmembrane region" description="Helical" evidence="2">
    <location>
        <begin position="52"/>
        <end position="71"/>
    </location>
</feature>
<dbReference type="CDD" id="cd01949">
    <property type="entry name" value="GGDEF"/>
    <property type="match status" value="1"/>
</dbReference>
<feature type="transmembrane region" description="Helical" evidence="2">
    <location>
        <begin position="83"/>
        <end position="100"/>
    </location>
</feature>
<sequence>MDTPNQMDLGATLAHSRSGLRDSHRRSLTRLMFTVTGTALTVFACLQLLNGAWWVGVCELLASATLFVGVWRLEATPHLQQWIYLYLVALFSFFLVIMILPNASVAAFVWILMIPVLAYLLLGKREGLILSVPFMLLGGYFYVRHLGTVDNPGIAIDLLNFVLCASLMLAFVHLYEIRREEAENRLVTMAQTDALTGLPNRSNFQETLARTLAESERSGADFALVIMDIDHFKLINDALGHDAGDRVLRHIASRLQERLRATDFVGRIGGEEFGLILRGVRPAHAFELMDELRQVIAEREVRYGEARICVTASFGIAHWPVHGRSAETLFSMADRSLYKGKTSGRNCVVSAEPKDTFHARDILAGGAV</sequence>
<accession>A0ABX7MW70</accession>
<dbReference type="NCBIfam" id="TIGR00254">
    <property type="entry name" value="GGDEF"/>
    <property type="match status" value="1"/>
</dbReference>
<protein>
    <recommendedName>
        <fullName evidence="1">diguanylate cyclase</fullName>
        <ecNumber evidence="1">2.7.7.65</ecNumber>
    </recommendedName>
</protein>
<dbReference type="InterPro" id="IPR048435">
    <property type="entry name" value="MASE6"/>
</dbReference>
<dbReference type="InterPro" id="IPR029787">
    <property type="entry name" value="Nucleotide_cyclase"/>
</dbReference>
<dbReference type="EMBL" id="CP071247">
    <property type="protein sequence ID" value="QSP95705.1"/>
    <property type="molecule type" value="Genomic_DNA"/>
</dbReference>
<keyword evidence="2" id="KW-0812">Transmembrane</keyword>
<organism evidence="4 5">
    <name type="scientific">Marinobacter salinisoli</name>
    <dbReference type="NCBI Taxonomy" id="2769486"/>
    <lineage>
        <taxon>Bacteria</taxon>
        <taxon>Pseudomonadati</taxon>
        <taxon>Pseudomonadota</taxon>
        <taxon>Gammaproteobacteria</taxon>
        <taxon>Pseudomonadales</taxon>
        <taxon>Marinobacteraceae</taxon>
        <taxon>Marinobacter</taxon>
    </lineage>
</organism>
<dbReference type="InterPro" id="IPR043128">
    <property type="entry name" value="Rev_trsase/Diguanyl_cyclase"/>
</dbReference>
<feature type="transmembrane region" description="Helical" evidence="2">
    <location>
        <begin position="27"/>
        <end position="46"/>
    </location>
</feature>
<keyword evidence="5" id="KW-1185">Reference proteome</keyword>
<dbReference type="SUPFAM" id="SSF55073">
    <property type="entry name" value="Nucleotide cyclase"/>
    <property type="match status" value="1"/>
</dbReference>
<dbReference type="Pfam" id="PF20966">
    <property type="entry name" value="MASE6"/>
    <property type="match status" value="1"/>
</dbReference>
<dbReference type="InterPro" id="IPR050469">
    <property type="entry name" value="Diguanylate_Cyclase"/>
</dbReference>
<evidence type="ECO:0000259" key="3">
    <source>
        <dbReference type="PROSITE" id="PS50887"/>
    </source>
</evidence>
<feature type="transmembrane region" description="Helical" evidence="2">
    <location>
        <begin position="127"/>
        <end position="143"/>
    </location>
</feature>
<keyword evidence="2" id="KW-0472">Membrane</keyword>
<keyword evidence="2" id="KW-1133">Transmembrane helix</keyword>
<dbReference type="Pfam" id="PF00990">
    <property type="entry name" value="GGDEF"/>
    <property type="match status" value="1"/>
</dbReference>
<feature type="transmembrane region" description="Helical" evidence="2">
    <location>
        <begin position="106"/>
        <end position="122"/>
    </location>
</feature>
<evidence type="ECO:0000313" key="5">
    <source>
        <dbReference type="Proteomes" id="UP000663555"/>
    </source>
</evidence>
<evidence type="ECO:0000313" key="4">
    <source>
        <dbReference type="EMBL" id="QSP95705.1"/>
    </source>
</evidence>
<dbReference type="Gene3D" id="3.30.70.270">
    <property type="match status" value="1"/>
</dbReference>
<proteinExistence type="predicted"/>
<feature type="domain" description="GGDEF" evidence="3">
    <location>
        <begin position="220"/>
        <end position="353"/>
    </location>
</feature>
<dbReference type="PANTHER" id="PTHR45138">
    <property type="entry name" value="REGULATORY COMPONENTS OF SENSORY TRANSDUCTION SYSTEM"/>
    <property type="match status" value="1"/>
</dbReference>
<name>A0ABX7MW70_9GAMM</name>
<dbReference type="EC" id="2.7.7.65" evidence="1"/>
<feature type="transmembrane region" description="Helical" evidence="2">
    <location>
        <begin position="155"/>
        <end position="175"/>
    </location>
</feature>
<evidence type="ECO:0000256" key="2">
    <source>
        <dbReference type="SAM" id="Phobius"/>
    </source>
</evidence>
<dbReference type="InterPro" id="IPR000160">
    <property type="entry name" value="GGDEF_dom"/>
</dbReference>
<reference evidence="4 5" key="1">
    <citation type="submission" date="2021-03" db="EMBL/GenBank/DDBJ databases">
        <title>Genome sequencing of Marinobacter sp. LPB0319.</title>
        <authorList>
            <person name="Kim J."/>
        </authorList>
    </citation>
    <scope>NUCLEOTIDE SEQUENCE [LARGE SCALE GENOMIC DNA]</scope>
    <source>
        <strain evidence="4 5">LPB0319</strain>
    </source>
</reference>